<feature type="region of interest" description="Disordered" evidence="1">
    <location>
        <begin position="1"/>
        <end position="53"/>
    </location>
</feature>
<accession>A0A9J6H0W1</accession>
<dbReference type="EMBL" id="JABSTR010000010">
    <property type="protein sequence ID" value="KAH9380673.1"/>
    <property type="molecule type" value="Genomic_DNA"/>
</dbReference>
<proteinExistence type="predicted"/>
<feature type="compositionally biased region" description="Polar residues" evidence="1">
    <location>
        <begin position="1"/>
        <end position="20"/>
    </location>
</feature>
<gene>
    <name evidence="2" type="ORF">HPB48_014595</name>
</gene>
<protein>
    <recommendedName>
        <fullName evidence="4">Gag-like protein</fullName>
    </recommendedName>
</protein>
<name>A0A9J6H0W1_HAELO</name>
<evidence type="ECO:0008006" key="4">
    <source>
        <dbReference type="Google" id="ProtNLM"/>
    </source>
</evidence>
<evidence type="ECO:0000313" key="2">
    <source>
        <dbReference type="EMBL" id="KAH9380673.1"/>
    </source>
</evidence>
<feature type="compositionally biased region" description="Polar residues" evidence="1">
    <location>
        <begin position="36"/>
        <end position="51"/>
    </location>
</feature>
<reference evidence="2 3" key="1">
    <citation type="journal article" date="2020" name="Cell">
        <title>Large-Scale Comparative Analyses of Tick Genomes Elucidate Their Genetic Diversity and Vector Capacities.</title>
        <authorList>
            <consortium name="Tick Genome and Microbiome Consortium (TIGMIC)"/>
            <person name="Jia N."/>
            <person name="Wang J."/>
            <person name="Shi W."/>
            <person name="Du L."/>
            <person name="Sun Y."/>
            <person name="Zhan W."/>
            <person name="Jiang J.F."/>
            <person name="Wang Q."/>
            <person name="Zhang B."/>
            <person name="Ji P."/>
            <person name="Bell-Sakyi L."/>
            <person name="Cui X.M."/>
            <person name="Yuan T.T."/>
            <person name="Jiang B.G."/>
            <person name="Yang W.F."/>
            <person name="Lam T.T."/>
            <person name="Chang Q.C."/>
            <person name="Ding S.J."/>
            <person name="Wang X.J."/>
            <person name="Zhu J.G."/>
            <person name="Ruan X.D."/>
            <person name="Zhao L."/>
            <person name="Wei J.T."/>
            <person name="Ye R.Z."/>
            <person name="Que T.C."/>
            <person name="Du C.H."/>
            <person name="Zhou Y.H."/>
            <person name="Cheng J.X."/>
            <person name="Dai P.F."/>
            <person name="Guo W.B."/>
            <person name="Han X.H."/>
            <person name="Huang E.J."/>
            <person name="Li L.F."/>
            <person name="Wei W."/>
            <person name="Gao Y.C."/>
            <person name="Liu J.Z."/>
            <person name="Shao H.Z."/>
            <person name="Wang X."/>
            <person name="Wang C.C."/>
            <person name="Yang T.C."/>
            <person name="Huo Q.B."/>
            <person name="Li W."/>
            <person name="Chen H.Y."/>
            <person name="Chen S.E."/>
            <person name="Zhou L.G."/>
            <person name="Ni X.B."/>
            <person name="Tian J.H."/>
            <person name="Sheng Y."/>
            <person name="Liu T."/>
            <person name="Pan Y.S."/>
            <person name="Xia L.Y."/>
            <person name="Li J."/>
            <person name="Zhao F."/>
            <person name="Cao W.C."/>
        </authorList>
    </citation>
    <scope>NUCLEOTIDE SEQUENCE [LARGE SCALE GENOMIC DNA]</scope>
    <source>
        <strain evidence="2">HaeL-2018</strain>
    </source>
</reference>
<dbReference type="Proteomes" id="UP000821853">
    <property type="component" value="Chromosome 8"/>
</dbReference>
<keyword evidence="3" id="KW-1185">Reference proteome</keyword>
<evidence type="ECO:0000256" key="1">
    <source>
        <dbReference type="SAM" id="MobiDB-lite"/>
    </source>
</evidence>
<comment type="caution">
    <text evidence="2">The sequence shown here is derived from an EMBL/GenBank/DDBJ whole genome shotgun (WGS) entry which is preliminary data.</text>
</comment>
<dbReference type="VEuPathDB" id="VectorBase:HLOH_055627"/>
<dbReference type="AlphaFoldDB" id="A0A9J6H0W1"/>
<sequence>MAPENTEGSQPTEAYGSTPSRRFDNAPNGSALPPSLLNQFAPDSQPGSPISESYLDKATSNLQGRCSSARLEGSHRRPQGTPSIPVVIELLDDTITPWDLDPNAIEKVIQATGGDGVLKVKTTASGGFVVHVCKSEAAIQLQLMTTLLGVEICASLSSWYHENIAMMRGVPLHMTNRYVLKALEPYGVIGARRATAYTRLDDGSCIETPKGTVILNFAPQVDELPASLLIEGNWYEVEPSVRRPPQCMNCYGYQHHARQCTSPARCKLCAGYHFHKECNSFTTYRCLNCNGAHAATYSLCPVRCMYMKAMAIIRKTPEPVIGPSFTTAVF</sequence>
<evidence type="ECO:0000313" key="3">
    <source>
        <dbReference type="Proteomes" id="UP000821853"/>
    </source>
</evidence>
<organism evidence="2 3">
    <name type="scientific">Haemaphysalis longicornis</name>
    <name type="common">Bush tick</name>
    <dbReference type="NCBI Taxonomy" id="44386"/>
    <lineage>
        <taxon>Eukaryota</taxon>
        <taxon>Metazoa</taxon>
        <taxon>Ecdysozoa</taxon>
        <taxon>Arthropoda</taxon>
        <taxon>Chelicerata</taxon>
        <taxon>Arachnida</taxon>
        <taxon>Acari</taxon>
        <taxon>Parasitiformes</taxon>
        <taxon>Ixodida</taxon>
        <taxon>Ixodoidea</taxon>
        <taxon>Ixodidae</taxon>
        <taxon>Haemaphysalinae</taxon>
        <taxon>Haemaphysalis</taxon>
    </lineage>
</organism>
<dbReference type="OrthoDB" id="8123891at2759"/>